<dbReference type="OrthoDB" id="9806601at2"/>
<evidence type="ECO:0000259" key="2">
    <source>
        <dbReference type="Pfam" id="PF01266"/>
    </source>
</evidence>
<evidence type="ECO:0000313" key="4">
    <source>
        <dbReference type="Proteomes" id="UP000199144"/>
    </source>
</evidence>
<dbReference type="PANTHER" id="PTHR13847:SF281">
    <property type="entry name" value="FAD DEPENDENT OXIDOREDUCTASE DOMAIN-CONTAINING PROTEIN"/>
    <property type="match status" value="1"/>
</dbReference>
<sequence length="450" mass="48309">MTNTSKGARLYEDMAYGPAPIANSFWRTTVPAMDCAALHGAVRCDTVIIGAGYTGLNAALALAEAGQDVVVLDANQPGWGASGRNGGFCCLGGAKAKAKTLVKRHGAEDALAYATAERDSVDHVAALLERHGIDADTHSKGETLLAHTPRRGKALAGEVAHIRDTLGVEAEYLPAEALPEHGFNSPEFHGALTVPIGFALNPMKYVTGLARAAMAAGVRIFGQSAVNAIDTGPTGAHRLSTETGEVTARNLIVATNGYSSENLPPWLAGRVLPVQSSIIVTRPMSDDELKAQGWTTRQMAYDSRHLLHYFRLLPENRMLFGLRAAYRATPAMHADTERRARGDFDRFFPAWQNVETEHFWSGLVALSRSLTPFAGPIPGMNNAWGAMCYHGNGVAMGSYAGRLLAAQITGTGPATPGLMREPLRRFELGSWRRLALPAAYGWYALQDMMP</sequence>
<dbReference type="EMBL" id="FOTQ01000001">
    <property type="protein sequence ID" value="SFL42401.1"/>
    <property type="molecule type" value="Genomic_DNA"/>
</dbReference>
<dbReference type="InterPro" id="IPR036188">
    <property type="entry name" value="FAD/NAD-bd_sf"/>
</dbReference>
<dbReference type="Gene3D" id="3.50.50.60">
    <property type="entry name" value="FAD/NAD(P)-binding domain"/>
    <property type="match status" value="1"/>
</dbReference>
<dbReference type="InterPro" id="IPR006076">
    <property type="entry name" value="FAD-dep_OxRdtase"/>
</dbReference>
<proteinExistence type="predicted"/>
<organism evidence="3 4">
    <name type="scientific">Shimia aestuarii</name>
    <dbReference type="NCBI Taxonomy" id="254406"/>
    <lineage>
        <taxon>Bacteria</taxon>
        <taxon>Pseudomonadati</taxon>
        <taxon>Pseudomonadota</taxon>
        <taxon>Alphaproteobacteria</taxon>
        <taxon>Rhodobacterales</taxon>
        <taxon>Roseobacteraceae</taxon>
    </lineage>
</organism>
<dbReference type="AlphaFoldDB" id="A0A1I4HLL8"/>
<feature type="domain" description="FAD dependent oxidoreductase" evidence="2">
    <location>
        <begin position="45"/>
        <end position="406"/>
    </location>
</feature>
<evidence type="ECO:0000256" key="1">
    <source>
        <dbReference type="ARBA" id="ARBA00023002"/>
    </source>
</evidence>
<dbReference type="PANTHER" id="PTHR13847">
    <property type="entry name" value="SARCOSINE DEHYDROGENASE-RELATED"/>
    <property type="match status" value="1"/>
</dbReference>
<dbReference type="Proteomes" id="UP000199144">
    <property type="component" value="Unassembled WGS sequence"/>
</dbReference>
<dbReference type="Pfam" id="PF01266">
    <property type="entry name" value="DAO"/>
    <property type="match status" value="1"/>
</dbReference>
<dbReference type="RefSeq" id="WP_093090034.1">
    <property type="nucleotide sequence ID" value="NZ_FOTQ01000001.1"/>
</dbReference>
<dbReference type="GO" id="GO:0016491">
    <property type="term" value="F:oxidoreductase activity"/>
    <property type="evidence" value="ECO:0007669"/>
    <property type="project" value="UniProtKB-KW"/>
</dbReference>
<evidence type="ECO:0000313" key="3">
    <source>
        <dbReference type="EMBL" id="SFL42401.1"/>
    </source>
</evidence>
<keyword evidence="4" id="KW-1185">Reference proteome</keyword>
<dbReference type="GO" id="GO:0005737">
    <property type="term" value="C:cytoplasm"/>
    <property type="evidence" value="ECO:0007669"/>
    <property type="project" value="TreeGrafter"/>
</dbReference>
<keyword evidence="1" id="KW-0560">Oxidoreductase</keyword>
<accession>A0A1I4HLL8</accession>
<protein>
    <submittedName>
        <fullName evidence="3">Glycine/D-amino acid oxidase</fullName>
    </submittedName>
</protein>
<gene>
    <name evidence="3" type="ORF">SAMN04488042_101140</name>
</gene>
<reference evidence="3 4" key="1">
    <citation type="submission" date="2016-10" db="EMBL/GenBank/DDBJ databases">
        <authorList>
            <person name="de Groot N.N."/>
        </authorList>
    </citation>
    <scope>NUCLEOTIDE SEQUENCE [LARGE SCALE GENOMIC DNA]</scope>
    <source>
        <strain evidence="3 4">DSM 15283</strain>
    </source>
</reference>
<dbReference type="STRING" id="254406.SAMN04488042_101140"/>
<name>A0A1I4HLL8_9RHOB</name>
<dbReference type="SUPFAM" id="SSF51905">
    <property type="entry name" value="FAD/NAD(P)-binding domain"/>
    <property type="match status" value="1"/>
</dbReference>
<dbReference type="Gene3D" id="3.30.9.10">
    <property type="entry name" value="D-Amino Acid Oxidase, subunit A, domain 2"/>
    <property type="match status" value="1"/>
</dbReference>